<dbReference type="Proteomes" id="UP000663852">
    <property type="component" value="Unassembled WGS sequence"/>
</dbReference>
<dbReference type="EMBL" id="CAJNOR010006014">
    <property type="protein sequence ID" value="CAF1582883.1"/>
    <property type="molecule type" value="Genomic_DNA"/>
</dbReference>
<dbReference type="Proteomes" id="UP000663828">
    <property type="component" value="Unassembled WGS sequence"/>
</dbReference>
<sequence length="260" mass="31358">MFKEFQNDFWQEEHHWYTLYVLDINSGMIFTIPYPFNDYKLIWYTNNFTNQSRNYDDLHKNVTNLQLYDNLSIKKYPFYFSNIKDLSIIDQPWLPNERLFPNDTIDYLIGKVNLSKLKHFDLSTYQIKPTILLQIVKKSPQLSKMTADTNLIRSFFSNNELCYDRMEQFFQTFSSLEELFCGFARMSSEDSWDFWISLINHIEQFSIINICNLSTRSIYNEKFYSQLQDKASKHNFIYRLVPPDIDKTIDICTQLKIWID</sequence>
<dbReference type="AlphaFoldDB" id="A0A814SMQ8"/>
<proteinExistence type="predicted"/>
<dbReference type="EMBL" id="CAJNOJ010000118">
    <property type="protein sequence ID" value="CAF1149513.1"/>
    <property type="molecule type" value="Genomic_DNA"/>
</dbReference>
<dbReference type="SUPFAM" id="SSF52058">
    <property type="entry name" value="L domain-like"/>
    <property type="match status" value="1"/>
</dbReference>
<protein>
    <submittedName>
        <fullName evidence="1">Uncharacterized protein</fullName>
    </submittedName>
</protein>
<comment type="caution">
    <text evidence="1">The sequence shown here is derived from an EMBL/GenBank/DDBJ whole genome shotgun (WGS) entry which is preliminary data.</text>
</comment>
<name>A0A814SMQ8_ADIRI</name>
<evidence type="ECO:0000313" key="4">
    <source>
        <dbReference type="Proteomes" id="UP000663852"/>
    </source>
</evidence>
<evidence type="ECO:0000313" key="1">
    <source>
        <dbReference type="EMBL" id="CAF1149513.1"/>
    </source>
</evidence>
<reference evidence="1" key="1">
    <citation type="submission" date="2021-02" db="EMBL/GenBank/DDBJ databases">
        <authorList>
            <person name="Nowell W R."/>
        </authorList>
    </citation>
    <scope>NUCLEOTIDE SEQUENCE</scope>
</reference>
<organism evidence="1 4">
    <name type="scientific">Adineta ricciae</name>
    <name type="common">Rotifer</name>
    <dbReference type="NCBI Taxonomy" id="249248"/>
    <lineage>
        <taxon>Eukaryota</taxon>
        <taxon>Metazoa</taxon>
        <taxon>Spiralia</taxon>
        <taxon>Gnathifera</taxon>
        <taxon>Rotifera</taxon>
        <taxon>Eurotatoria</taxon>
        <taxon>Bdelloidea</taxon>
        <taxon>Adinetida</taxon>
        <taxon>Adinetidae</taxon>
        <taxon>Adineta</taxon>
    </lineage>
</organism>
<accession>A0A814SMQ8</accession>
<keyword evidence="3" id="KW-1185">Reference proteome</keyword>
<gene>
    <name evidence="1" type="ORF">EDS130_LOCUS22533</name>
    <name evidence="2" type="ORF">XAT740_LOCUS45704</name>
</gene>
<evidence type="ECO:0000313" key="3">
    <source>
        <dbReference type="Proteomes" id="UP000663828"/>
    </source>
</evidence>
<dbReference type="OrthoDB" id="9990562at2759"/>
<evidence type="ECO:0000313" key="2">
    <source>
        <dbReference type="EMBL" id="CAF1582883.1"/>
    </source>
</evidence>